<dbReference type="InterPro" id="IPR011009">
    <property type="entry name" value="Kinase-like_dom_sf"/>
</dbReference>
<dbReference type="AlphaFoldDB" id="A0A183ERQ9"/>
<keyword evidence="1" id="KW-0067">ATP-binding</keyword>
<evidence type="ECO:0000256" key="1">
    <source>
        <dbReference type="PROSITE-ProRule" id="PRU10141"/>
    </source>
</evidence>
<evidence type="ECO:0000313" key="2">
    <source>
        <dbReference type="EMBL" id="VDN41765.1"/>
    </source>
</evidence>
<dbReference type="Proteomes" id="UP000271098">
    <property type="component" value="Unassembled WGS sequence"/>
</dbReference>
<dbReference type="PROSITE" id="PS00107">
    <property type="entry name" value="PROTEIN_KINASE_ATP"/>
    <property type="match status" value="1"/>
</dbReference>
<feature type="binding site" evidence="1">
    <location>
        <position position="51"/>
    </location>
    <ligand>
        <name>ATP</name>
        <dbReference type="ChEBI" id="CHEBI:30616"/>
    </ligand>
</feature>
<dbReference type="GO" id="GO:0005524">
    <property type="term" value="F:ATP binding"/>
    <property type="evidence" value="ECO:0007669"/>
    <property type="project" value="UniProtKB-UniRule"/>
</dbReference>
<protein>
    <submittedName>
        <fullName evidence="4">Protein kinase domain-containing protein</fullName>
    </submittedName>
</protein>
<dbReference type="Gene3D" id="3.30.200.20">
    <property type="entry name" value="Phosphorylase Kinase, domain 1"/>
    <property type="match status" value="1"/>
</dbReference>
<keyword evidence="3" id="KW-1185">Reference proteome</keyword>
<accession>A0A183ERQ9</accession>
<dbReference type="WBParaSite" id="GPUH_0002368001-mRNA-1">
    <property type="protein sequence ID" value="GPUH_0002368001-mRNA-1"/>
    <property type="gene ID" value="GPUH_0002368001"/>
</dbReference>
<dbReference type="EMBL" id="UYRT01098488">
    <property type="protein sequence ID" value="VDN41765.1"/>
    <property type="molecule type" value="Genomic_DNA"/>
</dbReference>
<proteinExistence type="predicted"/>
<keyword evidence="1" id="KW-0547">Nucleotide-binding</keyword>
<sequence>MFVRRGSVTMEPLKRIVLDEVYEVYKQLGTGRFGYIKLAEHKESKHNIAIKFFPRPQIKQVVPFCIPSK</sequence>
<reference evidence="2 3" key="2">
    <citation type="submission" date="2018-11" db="EMBL/GenBank/DDBJ databases">
        <authorList>
            <consortium name="Pathogen Informatics"/>
        </authorList>
    </citation>
    <scope>NUCLEOTIDE SEQUENCE [LARGE SCALE GENOMIC DNA]</scope>
</reference>
<dbReference type="SUPFAM" id="SSF56112">
    <property type="entry name" value="Protein kinase-like (PK-like)"/>
    <property type="match status" value="1"/>
</dbReference>
<dbReference type="InterPro" id="IPR017441">
    <property type="entry name" value="Protein_kinase_ATP_BS"/>
</dbReference>
<evidence type="ECO:0000313" key="4">
    <source>
        <dbReference type="WBParaSite" id="GPUH_0002368001-mRNA-1"/>
    </source>
</evidence>
<dbReference type="OrthoDB" id="6513151at2759"/>
<name>A0A183ERQ9_9BILA</name>
<reference evidence="4" key="1">
    <citation type="submission" date="2016-06" db="UniProtKB">
        <authorList>
            <consortium name="WormBaseParasite"/>
        </authorList>
    </citation>
    <scope>IDENTIFICATION</scope>
</reference>
<gene>
    <name evidence="2" type="ORF">GPUH_LOCUS23650</name>
</gene>
<evidence type="ECO:0000313" key="3">
    <source>
        <dbReference type="Proteomes" id="UP000271098"/>
    </source>
</evidence>
<organism evidence="4">
    <name type="scientific">Gongylonema pulchrum</name>
    <dbReference type="NCBI Taxonomy" id="637853"/>
    <lineage>
        <taxon>Eukaryota</taxon>
        <taxon>Metazoa</taxon>
        <taxon>Ecdysozoa</taxon>
        <taxon>Nematoda</taxon>
        <taxon>Chromadorea</taxon>
        <taxon>Rhabditida</taxon>
        <taxon>Spirurina</taxon>
        <taxon>Spiruromorpha</taxon>
        <taxon>Spiruroidea</taxon>
        <taxon>Gongylonematidae</taxon>
        <taxon>Gongylonema</taxon>
    </lineage>
</organism>